<comment type="caution">
    <text evidence="5">The sequence shown here is derived from an EMBL/GenBank/DDBJ whole genome shotgun (WGS) entry which is preliminary data.</text>
</comment>
<dbReference type="Pfam" id="PF00884">
    <property type="entry name" value="Sulfatase"/>
    <property type="match status" value="1"/>
</dbReference>
<protein>
    <submittedName>
        <fullName evidence="5">Arylsulfatase</fullName>
    </submittedName>
</protein>
<feature type="transmembrane region" description="Helical" evidence="3">
    <location>
        <begin position="12"/>
        <end position="30"/>
    </location>
</feature>
<evidence type="ECO:0000313" key="6">
    <source>
        <dbReference type="Proteomes" id="UP001139344"/>
    </source>
</evidence>
<evidence type="ECO:0000256" key="3">
    <source>
        <dbReference type="SAM" id="Phobius"/>
    </source>
</evidence>
<keyword evidence="3" id="KW-0472">Membrane</keyword>
<keyword evidence="3" id="KW-0812">Transmembrane</keyword>
<dbReference type="PROSITE" id="PS51257">
    <property type="entry name" value="PROKAR_LIPOPROTEIN"/>
    <property type="match status" value="1"/>
</dbReference>
<keyword evidence="6" id="KW-1185">Reference proteome</keyword>
<keyword evidence="2" id="KW-0378">Hydrolase</keyword>
<dbReference type="Gene3D" id="3.30.1120.10">
    <property type="match status" value="1"/>
</dbReference>
<evidence type="ECO:0000256" key="2">
    <source>
        <dbReference type="ARBA" id="ARBA00022801"/>
    </source>
</evidence>
<dbReference type="GO" id="GO:0004065">
    <property type="term" value="F:arylsulfatase activity"/>
    <property type="evidence" value="ECO:0007669"/>
    <property type="project" value="TreeGrafter"/>
</dbReference>
<dbReference type="FunFam" id="3.30.1120.10:FF:000008">
    <property type="entry name" value="Arylsulfatase"/>
    <property type="match status" value="1"/>
</dbReference>
<dbReference type="InterPro" id="IPR017850">
    <property type="entry name" value="Alkaline_phosphatase_core_sf"/>
</dbReference>
<sequence>MTINTDKTYFPVFKGGFLALLGLLILLLGGCKERGTSGKNNSEDERPNIVIIMADDMGFSDLGCYGGEINTPNIDRLAGNGLRFNSFYNTARCCPSRASLLTGLYPHQAGIGRMTRDAGLPGYQGTLDSATVTIAEVLKGAGYQTGMTGKWHVSPTNPLEKEKQLKWLSHQEDYGHFSDTTTYPTSRGFDRYYGNIWGVVDYFDPFSLVNNMEIVPDVPDEFYYTDAIGDTAVAYVEDFSKKKEPFFLYVAHCAPHWPLQAPEEEIAKYEATYNSGWRSIREKRYKELIDKGVLQGDVASLSEFMFPNKHWENNPHKEWDARAMAVHAAMIDRMDQTIGNLIDKLEETGELDNTIIFFLSDNGASSERPSRYGPGFDRAGSTRDGREVVFPVEKDSLPGSQTVVSGIGPVWANVSNTPFRYWKSRVYEGGITTPFIVHWPERVKDRGIVKSEAAHIIDLMATCIDVAGASYPENFNGNKITPIQGNSMLPLLTGESNENTHDAYFWEHFGSAALREGDWKLVQLKPEAEWELYNLAEDRTETNNLAKDYPEKLEELKSKWNEMAHELDVFPSPTPIKK</sequence>
<accession>A0A9X2A9N8</accession>
<feature type="domain" description="Sulfatase N-terminal" evidence="4">
    <location>
        <begin position="47"/>
        <end position="469"/>
    </location>
</feature>
<dbReference type="InterPro" id="IPR000917">
    <property type="entry name" value="Sulfatase_N"/>
</dbReference>
<dbReference type="AlphaFoldDB" id="A0A9X2A9N8"/>
<dbReference type="RefSeq" id="WP_240100461.1">
    <property type="nucleotide sequence ID" value="NZ_JAJSON010000027.1"/>
</dbReference>
<dbReference type="CDD" id="cd16025">
    <property type="entry name" value="PAS_like"/>
    <property type="match status" value="1"/>
</dbReference>
<organism evidence="5 6">
    <name type="scientific">Christiangramia crocea</name>
    <dbReference type="NCBI Taxonomy" id="2904124"/>
    <lineage>
        <taxon>Bacteria</taxon>
        <taxon>Pseudomonadati</taxon>
        <taxon>Bacteroidota</taxon>
        <taxon>Flavobacteriia</taxon>
        <taxon>Flavobacteriales</taxon>
        <taxon>Flavobacteriaceae</taxon>
        <taxon>Christiangramia</taxon>
    </lineage>
</organism>
<dbReference type="PANTHER" id="PTHR42693">
    <property type="entry name" value="ARYLSULFATASE FAMILY MEMBER"/>
    <property type="match status" value="1"/>
</dbReference>
<proteinExistence type="inferred from homology"/>
<dbReference type="SUPFAM" id="SSF53649">
    <property type="entry name" value="Alkaline phosphatase-like"/>
    <property type="match status" value="1"/>
</dbReference>
<dbReference type="Proteomes" id="UP001139344">
    <property type="component" value="Unassembled WGS sequence"/>
</dbReference>
<dbReference type="FunFam" id="3.40.720.10:FF:000047">
    <property type="entry name" value="Arylsulfatase"/>
    <property type="match status" value="1"/>
</dbReference>
<name>A0A9X2A9N8_9FLAO</name>
<comment type="similarity">
    <text evidence="1">Belongs to the sulfatase family.</text>
</comment>
<reference evidence="5" key="1">
    <citation type="submission" date="2021-12" db="EMBL/GenBank/DDBJ databases">
        <title>Description of Gramella crocea sp. nov., a new bacterium isolated from activated sludge.</title>
        <authorList>
            <person name="Zhang X."/>
        </authorList>
    </citation>
    <scope>NUCLEOTIDE SEQUENCE</scope>
    <source>
        <strain evidence="5">YB25</strain>
    </source>
</reference>
<evidence type="ECO:0000313" key="5">
    <source>
        <dbReference type="EMBL" id="MCG9973098.1"/>
    </source>
</evidence>
<keyword evidence="3" id="KW-1133">Transmembrane helix</keyword>
<dbReference type="PANTHER" id="PTHR42693:SF53">
    <property type="entry name" value="ENDO-4-O-SULFATASE"/>
    <property type="match status" value="1"/>
</dbReference>
<evidence type="ECO:0000256" key="1">
    <source>
        <dbReference type="ARBA" id="ARBA00008779"/>
    </source>
</evidence>
<dbReference type="InterPro" id="IPR050738">
    <property type="entry name" value="Sulfatase"/>
</dbReference>
<dbReference type="Gene3D" id="3.40.720.10">
    <property type="entry name" value="Alkaline Phosphatase, subunit A"/>
    <property type="match status" value="1"/>
</dbReference>
<dbReference type="EMBL" id="JAJSON010000027">
    <property type="protein sequence ID" value="MCG9973098.1"/>
    <property type="molecule type" value="Genomic_DNA"/>
</dbReference>
<gene>
    <name evidence="5" type="ORF">LU635_15715</name>
</gene>
<evidence type="ECO:0000259" key="4">
    <source>
        <dbReference type="Pfam" id="PF00884"/>
    </source>
</evidence>